<evidence type="ECO:0000256" key="1">
    <source>
        <dbReference type="SAM" id="MobiDB-lite"/>
    </source>
</evidence>
<feature type="compositionally biased region" description="Basic residues" evidence="1">
    <location>
        <begin position="465"/>
        <end position="483"/>
    </location>
</feature>
<feature type="compositionally biased region" description="Low complexity" evidence="1">
    <location>
        <begin position="393"/>
        <end position="413"/>
    </location>
</feature>
<sequence length="871" mass="91724">MPIFSRRSSSRSSSKSRGSAAPSRAPSPPREPQVGSKVLQQSSRVAALDNLAAGTSSDSKKGAGDVPSTADSPATDFPSENSAPDHLFVSPANSCQSLSFVKLDAIVEQSHSDLQARLQQNQEVGQAGPSGAVDVIAAPAEQNSGPTFSGFAVPTSVENRAHLSIDTANEANQTLLVTLTAPSPDVPASVLDGMQCGKTISTERSSQAEKAVGTVTVSTEAIKQVINATQISGDHTSSAEAQPTAHELSFTSFGSSYPHSLHRVYSGVIDSSPALQDADESIAPLPVPRDLSSNEAAVVRLPSNTVTIPIAQTPLRRSNPTPPPTKSLHVGERTIEPLGIPLPTTYAGATNVSPLLGTSLRVHLLTAFGFQLALQFPQLAEQILKLPLTGPESSSNSDSSSSDSASVSTSSRPPSKPNSAATSISSASDGEWFQDQVGLKGPAHTEDRPNWALAPETPKRESRPRGRGRGRGQTRGRGRHGSRARSEDSSTAGRSVPTTPVTKKANMIEKSAQSTLYSLPSGPNTEAQVTVDIRAQAPALISHAQASTAGSSVDCEKHDHNPGTLFSAAVAIKQASSVTHNGDSVPSNVVIGTDVKNAAGPVKDTLPSLAELAKHVRLRKRDSFSPQRASSRIPSKQDLRSDFVASSLQSSSARTPNSSPERHPVSMSADSLMSIMERRAKLVASLQGPIRMAIPSDVEIGGLSQNTMSASPHEVGAPAVSIRACVIDGRTERPPPFAASEQTRTDSLMSTSLPRISAAVTVPSAASDNQYMDPPKAWKVDDNGILRRSLSGLSFQAPHVETACRSQMASSPARANWRDLNRGTKNTPYLGSTRALDQHETSSRRWPPISDGYGRKQSVVLDKKPRPGQQI</sequence>
<dbReference type="OrthoDB" id="2804721at2759"/>
<dbReference type="Proteomes" id="UP000218811">
    <property type="component" value="Unassembled WGS sequence"/>
</dbReference>
<feature type="compositionally biased region" description="Low complexity" evidence="1">
    <location>
        <begin position="1"/>
        <end position="24"/>
    </location>
</feature>
<feature type="region of interest" description="Disordered" evidence="1">
    <location>
        <begin position="389"/>
        <end position="506"/>
    </location>
</feature>
<feature type="compositionally biased region" description="Polar residues" evidence="1">
    <location>
        <begin position="644"/>
        <end position="659"/>
    </location>
</feature>
<evidence type="ECO:0000313" key="3">
    <source>
        <dbReference type="Proteomes" id="UP000218811"/>
    </source>
</evidence>
<feature type="compositionally biased region" description="Polar residues" evidence="1">
    <location>
        <begin position="489"/>
        <end position="501"/>
    </location>
</feature>
<feature type="region of interest" description="Disordered" evidence="1">
    <location>
        <begin position="1"/>
        <end position="85"/>
    </location>
</feature>
<accession>A0A2H3JF10</accession>
<proteinExistence type="predicted"/>
<feature type="region of interest" description="Disordered" evidence="1">
    <location>
        <begin position="619"/>
        <end position="667"/>
    </location>
</feature>
<feature type="region of interest" description="Disordered" evidence="1">
    <location>
        <begin position="806"/>
        <end position="871"/>
    </location>
</feature>
<keyword evidence="3" id="KW-1185">Reference proteome</keyword>
<reference evidence="2 3" key="1">
    <citation type="journal article" date="2012" name="Science">
        <title>The Paleozoic origin of enzymatic lignin decomposition reconstructed from 31 fungal genomes.</title>
        <authorList>
            <person name="Floudas D."/>
            <person name="Binder M."/>
            <person name="Riley R."/>
            <person name="Barry K."/>
            <person name="Blanchette R.A."/>
            <person name="Henrissat B."/>
            <person name="Martinez A.T."/>
            <person name="Otillar R."/>
            <person name="Spatafora J.W."/>
            <person name="Yadav J.S."/>
            <person name="Aerts A."/>
            <person name="Benoit I."/>
            <person name="Boyd A."/>
            <person name="Carlson A."/>
            <person name="Copeland A."/>
            <person name="Coutinho P.M."/>
            <person name="de Vries R.P."/>
            <person name="Ferreira P."/>
            <person name="Findley K."/>
            <person name="Foster B."/>
            <person name="Gaskell J."/>
            <person name="Glotzer D."/>
            <person name="Gorecki P."/>
            <person name="Heitman J."/>
            <person name="Hesse C."/>
            <person name="Hori C."/>
            <person name="Igarashi K."/>
            <person name="Jurgens J.A."/>
            <person name="Kallen N."/>
            <person name="Kersten P."/>
            <person name="Kohler A."/>
            <person name="Kuees U."/>
            <person name="Kumar T.K.A."/>
            <person name="Kuo A."/>
            <person name="LaButti K."/>
            <person name="Larrondo L.F."/>
            <person name="Lindquist E."/>
            <person name="Ling A."/>
            <person name="Lombard V."/>
            <person name="Lucas S."/>
            <person name="Lundell T."/>
            <person name="Martin R."/>
            <person name="McLaughlin D.J."/>
            <person name="Morgenstern I."/>
            <person name="Morin E."/>
            <person name="Murat C."/>
            <person name="Nagy L.G."/>
            <person name="Nolan M."/>
            <person name="Ohm R.A."/>
            <person name="Patyshakuliyeva A."/>
            <person name="Rokas A."/>
            <person name="Ruiz-Duenas F.J."/>
            <person name="Sabat G."/>
            <person name="Salamov A."/>
            <person name="Samejima M."/>
            <person name="Schmutz J."/>
            <person name="Slot J.C."/>
            <person name="St John F."/>
            <person name="Stenlid J."/>
            <person name="Sun H."/>
            <person name="Sun S."/>
            <person name="Syed K."/>
            <person name="Tsang A."/>
            <person name="Wiebenga A."/>
            <person name="Young D."/>
            <person name="Pisabarro A."/>
            <person name="Eastwood D.C."/>
            <person name="Martin F."/>
            <person name="Cullen D."/>
            <person name="Grigoriev I.V."/>
            <person name="Hibbett D.S."/>
        </authorList>
    </citation>
    <scope>NUCLEOTIDE SEQUENCE [LARGE SCALE GENOMIC DNA]</scope>
    <source>
        <strain evidence="2 3">MD-104</strain>
    </source>
</reference>
<gene>
    <name evidence="2" type="ORF">WOLCODRAFT_162563</name>
</gene>
<feature type="compositionally biased region" description="Polar residues" evidence="1">
    <location>
        <begin position="624"/>
        <end position="634"/>
    </location>
</feature>
<dbReference type="AlphaFoldDB" id="A0A2H3JF10"/>
<feature type="compositionally biased region" description="Polar residues" evidence="1">
    <location>
        <begin position="417"/>
        <end position="428"/>
    </location>
</feature>
<evidence type="ECO:0000313" key="2">
    <source>
        <dbReference type="EMBL" id="PCH40810.1"/>
    </source>
</evidence>
<organism evidence="2 3">
    <name type="scientific">Wolfiporia cocos (strain MD-104)</name>
    <name type="common">Brown rot fungus</name>
    <dbReference type="NCBI Taxonomy" id="742152"/>
    <lineage>
        <taxon>Eukaryota</taxon>
        <taxon>Fungi</taxon>
        <taxon>Dikarya</taxon>
        <taxon>Basidiomycota</taxon>
        <taxon>Agaricomycotina</taxon>
        <taxon>Agaricomycetes</taxon>
        <taxon>Polyporales</taxon>
        <taxon>Phaeolaceae</taxon>
        <taxon>Wolfiporia</taxon>
    </lineage>
</organism>
<protein>
    <submittedName>
        <fullName evidence="2">Uncharacterized protein</fullName>
    </submittedName>
</protein>
<name>A0A2H3JF10_WOLCO</name>
<dbReference type="EMBL" id="KB468113">
    <property type="protein sequence ID" value="PCH40810.1"/>
    <property type="molecule type" value="Genomic_DNA"/>
</dbReference>